<dbReference type="VEuPathDB" id="FungiDB:VP01_66g6"/>
<accession>A0A0L6UEU5</accession>
<evidence type="ECO:0000313" key="3">
    <source>
        <dbReference type="EMBL" id="KNZ47074.1"/>
    </source>
</evidence>
<sequence>MVGLHAQINLADSRSRAQLPGHGCYGPSLAFSQFRISDDPTPAMANKIAAKVARSFVKGHVTALEPPDPLYEISVNPQTGKRKRTQRNLPPGLSKDEEKILVCVLSRTPFHEVINFFLRVLSSISRFLFPMALGYQKKVRSRAHYLDKGFSICGFRFGWTFLIGFIPVVGDAADAALSYYLVIRPTLKCNLPALLIQRMLFNQILATTIGLVPIIGDIVMAIWKVNSRNAALFEDFITLRAKHAMDPSQPNGVTASETTALVENSARSAYIDGISGDREVPANQHDPVQSPNEKNSQPAVASENNEANKNCKPSQGWFKVKK</sequence>
<dbReference type="OrthoDB" id="2103474at2759"/>
<name>A0A0L6UEU5_9BASI</name>
<keyword evidence="2" id="KW-1133">Transmembrane helix</keyword>
<feature type="transmembrane region" description="Helical" evidence="2">
    <location>
        <begin position="200"/>
        <end position="223"/>
    </location>
</feature>
<dbReference type="AlphaFoldDB" id="A0A0L6UEU5"/>
<organism evidence="3 4">
    <name type="scientific">Puccinia sorghi</name>
    <dbReference type="NCBI Taxonomy" id="27349"/>
    <lineage>
        <taxon>Eukaryota</taxon>
        <taxon>Fungi</taxon>
        <taxon>Dikarya</taxon>
        <taxon>Basidiomycota</taxon>
        <taxon>Pucciniomycotina</taxon>
        <taxon>Pucciniomycetes</taxon>
        <taxon>Pucciniales</taxon>
        <taxon>Pucciniaceae</taxon>
        <taxon>Puccinia</taxon>
    </lineage>
</organism>
<keyword evidence="2" id="KW-0812">Transmembrane</keyword>
<dbReference type="InterPro" id="IPR025187">
    <property type="entry name" value="DUF4112"/>
</dbReference>
<dbReference type="Pfam" id="PF13430">
    <property type="entry name" value="DUF4112"/>
    <property type="match status" value="1"/>
</dbReference>
<feature type="compositionally biased region" description="Polar residues" evidence="1">
    <location>
        <begin position="286"/>
        <end position="313"/>
    </location>
</feature>
<evidence type="ECO:0000256" key="1">
    <source>
        <dbReference type="SAM" id="MobiDB-lite"/>
    </source>
</evidence>
<protein>
    <submittedName>
        <fullName evidence="3">Uncharacterized protein</fullName>
    </submittedName>
</protein>
<proteinExistence type="predicted"/>
<dbReference type="Proteomes" id="UP000037035">
    <property type="component" value="Unassembled WGS sequence"/>
</dbReference>
<evidence type="ECO:0000313" key="4">
    <source>
        <dbReference type="Proteomes" id="UP000037035"/>
    </source>
</evidence>
<keyword evidence="4" id="KW-1185">Reference proteome</keyword>
<dbReference type="EMBL" id="LAVV01012051">
    <property type="protein sequence ID" value="KNZ47074.1"/>
    <property type="molecule type" value="Genomic_DNA"/>
</dbReference>
<feature type="region of interest" description="Disordered" evidence="1">
    <location>
        <begin position="276"/>
        <end position="322"/>
    </location>
</feature>
<evidence type="ECO:0000256" key="2">
    <source>
        <dbReference type="SAM" id="Phobius"/>
    </source>
</evidence>
<dbReference type="STRING" id="27349.A0A0L6UEU5"/>
<dbReference type="PANTHER" id="PTHR35519:SF2">
    <property type="entry name" value="PH DOMAIN PROTEIN"/>
    <property type="match status" value="1"/>
</dbReference>
<gene>
    <name evidence="3" type="ORF">VP01_66g6</name>
</gene>
<comment type="caution">
    <text evidence="3">The sequence shown here is derived from an EMBL/GenBank/DDBJ whole genome shotgun (WGS) entry which is preliminary data.</text>
</comment>
<reference evidence="3 4" key="1">
    <citation type="submission" date="2015-08" db="EMBL/GenBank/DDBJ databases">
        <title>Next Generation Sequencing and Analysis of the Genome of Puccinia sorghi L Schw, the Causal Agent of Maize Common Rust.</title>
        <authorList>
            <person name="Rochi L."/>
            <person name="Burguener G."/>
            <person name="Darino M."/>
            <person name="Turjanski A."/>
            <person name="Kreff E."/>
            <person name="Dieguez M.J."/>
            <person name="Sacco F."/>
        </authorList>
    </citation>
    <scope>NUCLEOTIDE SEQUENCE [LARGE SCALE GENOMIC DNA]</scope>
    <source>
        <strain evidence="3 4">RO10H11247</strain>
    </source>
</reference>
<dbReference type="PANTHER" id="PTHR35519">
    <property type="entry name" value="MEMBRANE PROTEINS"/>
    <property type="match status" value="1"/>
</dbReference>
<keyword evidence="2" id="KW-0472">Membrane</keyword>
<feature type="transmembrane region" description="Helical" evidence="2">
    <location>
        <begin position="157"/>
        <end position="180"/>
    </location>
</feature>